<protein>
    <submittedName>
        <fullName evidence="3">Uncharacterized protein</fullName>
    </submittedName>
</protein>
<feature type="signal peptide" evidence="2">
    <location>
        <begin position="1"/>
        <end position="20"/>
    </location>
</feature>
<feature type="chain" id="PRO_5013268578" evidence="2">
    <location>
        <begin position="21"/>
        <end position="298"/>
    </location>
</feature>
<organism evidence="3 4">
    <name type="scientific">Winogradskyella jejuensis</name>
    <dbReference type="NCBI Taxonomy" id="1089305"/>
    <lineage>
        <taxon>Bacteria</taxon>
        <taxon>Pseudomonadati</taxon>
        <taxon>Bacteroidota</taxon>
        <taxon>Flavobacteriia</taxon>
        <taxon>Flavobacteriales</taxon>
        <taxon>Flavobacteriaceae</taxon>
        <taxon>Winogradskyella</taxon>
    </lineage>
</organism>
<evidence type="ECO:0000256" key="1">
    <source>
        <dbReference type="SAM" id="MobiDB-lite"/>
    </source>
</evidence>
<dbReference type="RefSeq" id="WP_073085338.1">
    <property type="nucleotide sequence ID" value="NZ_FQWS01000002.1"/>
</dbReference>
<name>A0A1M5RMN4_9FLAO</name>
<feature type="region of interest" description="Disordered" evidence="1">
    <location>
        <begin position="191"/>
        <end position="224"/>
    </location>
</feature>
<keyword evidence="4" id="KW-1185">Reference proteome</keyword>
<evidence type="ECO:0000313" key="3">
    <source>
        <dbReference type="EMBL" id="SHH27439.1"/>
    </source>
</evidence>
<evidence type="ECO:0000256" key="2">
    <source>
        <dbReference type="SAM" id="SignalP"/>
    </source>
</evidence>
<proteinExistence type="predicted"/>
<sequence>MSKKIVITVLVLFIAISSFAQSSINDYKYVVVPLQFDFLKGKDTYRTSTLLRYLFKKEGFEVYFDEEELPKELFNDRCLALYADVIKLSGLLRNKVQIELKDCRGSQVLLSQEGSTKIKEYNKAYPVAIKEAFKSIEFLQYKYNPSDYVGSKAKVISKVESIKEDNKEAEQAKAEVERLKKEVENLKKQKALADAKTKEEAEKKSSEIKQKEKQKMEVTKTETLESSKPKNLSDVLYAQPLDNGFQLVDASPKVVMVIIKTAAPNVYTVKGKDAIVFREGDIWFYSENDTKKALNIKF</sequence>
<gene>
    <name evidence="3" type="ORF">SAMN05444148_1629</name>
</gene>
<dbReference type="STRING" id="1089305.SAMN05444148_1629"/>
<evidence type="ECO:0000313" key="4">
    <source>
        <dbReference type="Proteomes" id="UP000184522"/>
    </source>
</evidence>
<dbReference type="EMBL" id="FQWS01000002">
    <property type="protein sequence ID" value="SHH27439.1"/>
    <property type="molecule type" value="Genomic_DNA"/>
</dbReference>
<dbReference type="Proteomes" id="UP000184522">
    <property type="component" value="Unassembled WGS sequence"/>
</dbReference>
<reference evidence="4" key="1">
    <citation type="submission" date="2016-11" db="EMBL/GenBank/DDBJ databases">
        <authorList>
            <person name="Varghese N."/>
            <person name="Submissions S."/>
        </authorList>
    </citation>
    <scope>NUCLEOTIDE SEQUENCE [LARGE SCALE GENOMIC DNA]</scope>
    <source>
        <strain evidence="4">DSM 25330</strain>
    </source>
</reference>
<accession>A0A1M5RMN4</accession>
<dbReference type="AlphaFoldDB" id="A0A1M5RMN4"/>
<dbReference type="OrthoDB" id="1274006at2"/>
<keyword evidence="2" id="KW-0732">Signal</keyword>